<evidence type="ECO:0000313" key="1">
    <source>
        <dbReference type="EMBL" id="EJK71480.1"/>
    </source>
</evidence>
<keyword evidence="2" id="KW-1185">Reference proteome</keyword>
<dbReference type="AlphaFoldDB" id="K0T160"/>
<reference evidence="1 2" key="1">
    <citation type="journal article" date="2012" name="Genome Biol.">
        <title>Genome and low-iron response of an oceanic diatom adapted to chronic iron limitation.</title>
        <authorList>
            <person name="Lommer M."/>
            <person name="Specht M."/>
            <person name="Roy A.S."/>
            <person name="Kraemer L."/>
            <person name="Andreson R."/>
            <person name="Gutowska M.A."/>
            <person name="Wolf J."/>
            <person name="Bergner S.V."/>
            <person name="Schilhabel M.B."/>
            <person name="Klostermeier U.C."/>
            <person name="Beiko R.G."/>
            <person name="Rosenstiel P."/>
            <person name="Hippler M."/>
            <person name="Laroche J."/>
        </authorList>
    </citation>
    <scope>NUCLEOTIDE SEQUENCE [LARGE SCALE GENOMIC DNA]</scope>
    <source>
        <strain evidence="1 2">CCMP1005</strain>
    </source>
</reference>
<gene>
    <name evidence="1" type="ORF">THAOC_07074</name>
</gene>
<comment type="caution">
    <text evidence="1">The sequence shown here is derived from an EMBL/GenBank/DDBJ whole genome shotgun (WGS) entry which is preliminary data.</text>
</comment>
<proteinExistence type="predicted"/>
<dbReference type="Proteomes" id="UP000266841">
    <property type="component" value="Unassembled WGS sequence"/>
</dbReference>
<accession>K0T160</accession>
<evidence type="ECO:0000313" key="2">
    <source>
        <dbReference type="Proteomes" id="UP000266841"/>
    </source>
</evidence>
<dbReference type="SUPFAM" id="SSF81901">
    <property type="entry name" value="HCP-like"/>
    <property type="match status" value="1"/>
</dbReference>
<protein>
    <submittedName>
        <fullName evidence="1">Uncharacterized protein</fullName>
    </submittedName>
</protein>
<name>K0T160_THAOC</name>
<dbReference type="InterPro" id="IPR011990">
    <property type="entry name" value="TPR-like_helical_dom_sf"/>
</dbReference>
<organism evidence="1 2">
    <name type="scientific">Thalassiosira oceanica</name>
    <name type="common">Marine diatom</name>
    <dbReference type="NCBI Taxonomy" id="159749"/>
    <lineage>
        <taxon>Eukaryota</taxon>
        <taxon>Sar</taxon>
        <taxon>Stramenopiles</taxon>
        <taxon>Ochrophyta</taxon>
        <taxon>Bacillariophyta</taxon>
        <taxon>Coscinodiscophyceae</taxon>
        <taxon>Thalassiosirophycidae</taxon>
        <taxon>Thalassiosirales</taxon>
        <taxon>Thalassiosiraceae</taxon>
        <taxon>Thalassiosira</taxon>
    </lineage>
</organism>
<sequence length="157" mass="17947">MMHPSMLSMVQKRVDKGDSEAISFLVGLVYYTGNGVKEDKPRGIHHWHQAAFEGDVESRHKLGDVEYDNGNLKANYEEQYQFAVQQCMISAKMGYEHSLNNIKAMFKGGHATKAQYAKSLLGYRDAVEEMKSPQREEAKQFRCRWLVANVAQNGHFM</sequence>
<dbReference type="Gene3D" id="1.25.40.10">
    <property type="entry name" value="Tetratricopeptide repeat domain"/>
    <property type="match status" value="1"/>
</dbReference>
<dbReference type="EMBL" id="AGNL01007176">
    <property type="protein sequence ID" value="EJK71480.1"/>
    <property type="molecule type" value="Genomic_DNA"/>
</dbReference>